<evidence type="ECO:0000256" key="2">
    <source>
        <dbReference type="ARBA" id="ARBA00023163"/>
    </source>
</evidence>
<dbReference type="EMBL" id="LUGG01000041">
    <property type="protein sequence ID" value="OBZ65716.1"/>
    <property type="molecule type" value="Genomic_DNA"/>
</dbReference>
<evidence type="ECO:0000256" key="3">
    <source>
        <dbReference type="ARBA" id="ARBA00023242"/>
    </source>
</evidence>
<name>A0A1C7LNC4_GRIFR</name>
<dbReference type="Gene3D" id="2.130.10.10">
    <property type="entry name" value="YVTN repeat-like/Quinoprotein amine dehydrogenase"/>
    <property type="match status" value="1"/>
</dbReference>
<evidence type="ECO:0000256" key="1">
    <source>
        <dbReference type="ARBA" id="ARBA00004123"/>
    </source>
</evidence>
<dbReference type="STRING" id="5627.A0A1C7LNC4"/>
<sequence>MTRQLRSRASRPNYAALLQDYADDEAGPSKQTFYEEDSGSDFAPDTAEDKVGQDDHDDLELDEDVEEDTIAPLVRYPSTSERENSIVASISVSDATRKRPSKSQRKKSVALVPGLSRPSARQMYALPSIHHRHRAKGVYQRVGQTQRLTQRPRIFRNDMTTPAKTWASNAAVTDKINKSWGYNVGPGPLWELMEDRAWFKEMLVDEDQSEEKHLRPRRRDTLFPSDVITTDEGALKPPPPVICSFGPFGHQTRVELKMFDAVKMGIDFILCRSLGDSHVFNAGAPVWGLDWCPIHPDDRAHYSYKQYLAVTPFPSRTHSPMIGEQVQRPSPACIQIWALHPTQVAEEAMDVDGGGDNSQDDCGEMRCEMVLCVDSGPAHDLKWCPLPSNDAYQPEESGTRASHRKLGILGGTFEDGSVTLYAVPDPADLKTTDVSDIKNPICVRLPDPLLRIELEETSCWTFDWANSEVIAIGCSIAVYNIAQALKSGPGAASGLLPTHYISVHQSAIRALAWVRAPGVSASGELTRDDPTVIASGGYDGVECLTDIRDLYGNVMNRTRDVINSVCYSTYCGGPITIDHENIVKAYSVSPSMLGRGHTLLEPDGPVWSVGASDYHPQLAIGVTDGTCLTTNTLRSTRRGGSVPFLVHKIYQLDYSRNSGEYRMLERFLPKETQNRPAAIRANKVMPVGTGVWPQEVGVHRVVWNVGNGLGRAPLLASATGSGLCRVDWLLGRWNKDHIPYNGVEGIRGEGADTSDEDDESD</sequence>
<dbReference type="InterPro" id="IPR036322">
    <property type="entry name" value="WD40_repeat_dom_sf"/>
</dbReference>
<dbReference type="Proteomes" id="UP000092993">
    <property type="component" value="Unassembled WGS sequence"/>
</dbReference>
<keyword evidence="6" id="KW-1185">Reference proteome</keyword>
<evidence type="ECO:0000313" key="6">
    <source>
        <dbReference type="Proteomes" id="UP000092993"/>
    </source>
</evidence>
<comment type="caution">
    <text evidence="5">The sequence shown here is derived from an EMBL/GenBank/DDBJ whole genome shotgun (WGS) entry which is preliminary data.</text>
</comment>
<feature type="region of interest" description="Disordered" evidence="4">
    <location>
        <begin position="1"/>
        <end position="62"/>
    </location>
</feature>
<proteinExistence type="predicted"/>
<gene>
    <name evidence="5" type="primary">sfc6</name>
    <name evidence="5" type="ORF">A0H81_14254</name>
</gene>
<dbReference type="PANTHER" id="PTHR15052">
    <property type="entry name" value="RNA POLYMERASE III TRANSCRIPTION INITIATION FACTOR COMPLEX SUBUNIT"/>
    <property type="match status" value="1"/>
</dbReference>
<dbReference type="InterPro" id="IPR015943">
    <property type="entry name" value="WD40/YVTN_repeat-like_dom_sf"/>
</dbReference>
<accession>A0A1C7LNC4</accession>
<dbReference type="AlphaFoldDB" id="A0A1C7LNC4"/>
<organism evidence="5 6">
    <name type="scientific">Grifola frondosa</name>
    <name type="common">Maitake</name>
    <name type="synonym">Polyporus frondosus</name>
    <dbReference type="NCBI Taxonomy" id="5627"/>
    <lineage>
        <taxon>Eukaryota</taxon>
        <taxon>Fungi</taxon>
        <taxon>Dikarya</taxon>
        <taxon>Basidiomycota</taxon>
        <taxon>Agaricomycotina</taxon>
        <taxon>Agaricomycetes</taxon>
        <taxon>Polyporales</taxon>
        <taxon>Grifolaceae</taxon>
        <taxon>Grifola</taxon>
    </lineage>
</organism>
<dbReference type="OrthoDB" id="4703at2759"/>
<evidence type="ECO:0000256" key="4">
    <source>
        <dbReference type="SAM" id="MobiDB-lite"/>
    </source>
</evidence>
<keyword evidence="2" id="KW-0804">Transcription</keyword>
<dbReference type="PANTHER" id="PTHR15052:SF2">
    <property type="entry name" value="GENERAL TRANSCRIPTION FACTOR 3C POLYPEPTIDE 2"/>
    <property type="match status" value="1"/>
</dbReference>
<comment type="subcellular location">
    <subcellularLocation>
        <location evidence="1">Nucleus</location>
    </subcellularLocation>
</comment>
<evidence type="ECO:0000313" key="5">
    <source>
        <dbReference type="EMBL" id="OBZ65716.1"/>
    </source>
</evidence>
<protein>
    <submittedName>
        <fullName evidence="5">Transcription factor tau subunit sfc6</fullName>
    </submittedName>
</protein>
<dbReference type="GO" id="GO:0000127">
    <property type="term" value="C:transcription factor TFIIIC complex"/>
    <property type="evidence" value="ECO:0007669"/>
    <property type="project" value="TreeGrafter"/>
</dbReference>
<reference evidence="5 6" key="1">
    <citation type="submission" date="2016-03" db="EMBL/GenBank/DDBJ databases">
        <title>Whole genome sequencing of Grifola frondosa 9006-11.</title>
        <authorList>
            <person name="Min B."/>
            <person name="Park H."/>
            <person name="Kim J.-G."/>
            <person name="Cho H."/>
            <person name="Oh Y.-L."/>
            <person name="Kong W.-S."/>
            <person name="Choi I.-G."/>
        </authorList>
    </citation>
    <scope>NUCLEOTIDE SEQUENCE [LARGE SCALE GENOMIC DNA]</scope>
    <source>
        <strain evidence="5 6">9006-11</strain>
    </source>
</reference>
<dbReference type="OMA" id="CPIHPDD"/>
<dbReference type="SUPFAM" id="SSF50978">
    <property type="entry name" value="WD40 repeat-like"/>
    <property type="match status" value="1"/>
</dbReference>
<dbReference type="GO" id="GO:0006383">
    <property type="term" value="P:transcription by RNA polymerase III"/>
    <property type="evidence" value="ECO:0007669"/>
    <property type="project" value="TreeGrafter"/>
</dbReference>
<dbReference type="InterPro" id="IPR052416">
    <property type="entry name" value="GTF3C_component"/>
</dbReference>
<keyword evidence="3" id="KW-0539">Nucleus</keyword>
<dbReference type="GO" id="GO:0005634">
    <property type="term" value="C:nucleus"/>
    <property type="evidence" value="ECO:0007669"/>
    <property type="project" value="UniProtKB-SubCell"/>
</dbReference>